<feature type="domain" description="Serine aminopeptidase S33" evidence="1">
    <location>
        <begin position="78"/>
        <end position="149"/>
    </location>
</feature>
<gene>
    <name evidence="2" type="ORF">FB382_002342</name>
</gene>
<sequence>MRPLATMLTPVTRRLVYPSRGTRVPAAGTTLHLRRGNVDLRGWVVNPGQPRALVYYGGNGEGVHDLRGVLAERLPDHTSYLLAYRGYGASGGRPSERALREDALALVDHVAGRHPHHPVDVIGRSLGSGVATQVAVRRPVGRLVLVTPFDSLVATAGDLFPRLPMHRLVHDRWDSAAAAPALAAPVLVLRAGRDDLVRPPRTDRLLEVLPGSTRVVDFPDADHASLVDDPAYWTAIEEFLRP</sequence>
<name>A0A7W3J0I5_9ACTN</name>
<dbReference type="InterPro" id="IPR022742">
    <property type="entry name" value="Hydrolase_4"/>
</dbReference>
<comment type="caution">
    <text evidence="2">The sequence shown here is derived from an EMBL/GenBank/DDBJ whole genome shotgun (WGS) entry which is preliminary data.</text>
</comment>
<protein>
    <recommendedName>
        <fullName evidence="1">Serine aminopeptidase S33 domain-containing protein</fullName>
    </recommendedName>
</protein>
<evidence type="ECO:0000313" key="3">
    <source>
        <dbReference type="Proteomes" id="UP000580910"/>
    </source>
</evidence>
<dbReference type="Gene3D" id="3.40.50.1820">
    <property type="entry name" value="alpha/beta hydrolase"/>
    <property type="match status" value="1"/>
</dbReference>
<proteinExistence type="predicted"/>
<dbReference type="InterPro" id="IPR029058">
    <property type="entry name" value="AB_hydrolase_fold"/>
</dbReference>
<dbReference type="SUPFAM" id="SSF53474">
    <property type="entry name" value="alpha/beta-Hydrolases"/>
    <property type="match status" value="1"/>
</dbReference>
<reference evidence="2 3" key="1">
    <citation type="submission" date="2020-07" db="EMBL/GenBank/DDBJ databases">
        <title>Sequencing the genomes of 1000 actinobacteria strains.</title>
        <authorList>
            <person name="Klenk H.-P."/>
        </authorList>
    </citation>
    <scope>NUCLEOTIDE SEQUENCE [LARGE SCALE GENOMIC DNA]</scope>
    <source>
        <strain evidence="2 3">DSM 21349</strain>
    </source>
</reference>
<dbReference type="PANTHER" id="PTHR12277">
    <property type="entry name" value="ALPHA/BETA HYDROLASE DOMAIN-CONTAINING PROTEIN"/>
    <property type="match status" value="1"/>
</dbReference>
<evidence type="ECO:0000259" key="1">
    <source>
        <dbReference type="Pfam" id="PF12146"/>
    </source>
</evidence>
<dbReference type="RefSeq" id="WP_182539331.1">
    <property type="nucleotide sequence ID" value="NZ_JACGXA010000001.1"/>
</dbReference>
<accession>A0A7W3J0I5</accession>
<evidence type="ECO:0000313" key="2">
    <source>
        <dbReference type="EMBL" id="MBA8804051.1"/>
    </source>
</evidence>
<dbReference type="EMBL" id="JACGXA010000001">
    <property type="protein sequence ID" value="MBA8804051.1"/>
    <property type="molecule type" value="Genomic_DNA"/>
</dbReference>
<dbReference type="Pfam" id="PF12146">
    <property type="entry name" value="Hydrolase_4"/>
    <property type="match status" value="1"/>
</dbReference>
<keyword evidence="3" id="KW-1185">Reference proteome</keyword>
<organism evidence="2 3">
    <name type="scientific">Nocardioides ginsengisegetis</name>
    <dbReference type="NCBI Taxonomy" id="661491"/>
    <lineage>
        <taxon>Bacteria</taxon>
        <taxon>Bacillati</taxon>
        <taxon>Actinomycetota</taxon>
        <taxon>Actinomycetes</taxon>
        <taxon>Propionibacteriales</taxon>
        <taxon>Nocardioidaceae</taxon>
        <taxon>Nocardioides</taxon>
    </lineage>
</organism>
<dbReference type="Proteomes" id="UP000580910">
    <property type="component" value="Unassembled WGS sequence"/>
</dbReference>
<dbReference type="AlphaFoldDB" id="A0A7W3J0I5"/>